<keyword evidence="8 14" id="KW-0406">Ion transport</keyword>
<dbReference type="InterPro" id="IPR036771">
    <property type="entry name" value="ATPsynth_dsu/esu_N"/>
</dbReference>
<evidence type="ECO:0000313" key="19">
    <source>
        <dbReference type="Proteomes" id="UP000051330"/>
    </source>
</evidence>
<evidence type="ECO:0000256" key="11">
    <source>
        <dbReference type="ARBA" id="ARBA00023310"/>
    </source>
</evidence>
<sequence length="143" mass="15766">MAEDNDHIITVRIVTPDGVVYDHHARLLVVNAIDGELGIMANHEPIIAPLKIAEVRVERIDGPTHENHIAVNGGFMEFSNNVASIVADSAERQRNIDLSRAQRAKERAEKAIAAANAKHDTDQVKRASVALQRAVNRIQVKQK</sequence>
<dbReference type="SUPFAM" id="SSF46604">
    <property type="entry name" value="Epsilon subunit of F1F0-ATP synthase C-terminal domain"/>
    <property type="match status" value="1"/>
</dbReference>
<dbReference type="NCBIfam" id="NF001846">
    <property type="entry name" value="PRK00571.1-3"/>
    <property type="match status" value="1"/>
</dbReference>
<dbReference type="GO" id="GO:0045259">
    <property type="term" value="C:proton-transporting ATP synthase complex"/>
    <property type="evidence" value="ECO:0007669"/>
    <property type="project" value="UniProtKB-KW"/>
</dbReference>
<dbReference type="InterPro" id="IPR020547">
    <property type="entry name" value="ATP_synth_F1_esu_C"/>
</dbReference>
<comment type="similarity">
    <text evidence="3 14 15">Belongs to the ATPase epsilon chain family.</text>
</comment>
<dbReference type="GO" id="GO:0005886">
    <property type="term" value="C:plasma membrane"/>
    <property type="evidence" value="ECO:0007669"/>
    <property type="project" value="UniProtKB-SubCell"/>
</dbReference>
<dbReference type="CDD" id="cd12152">
    <property type="entry name" value="F1-ATPase_delta"/>
    <property type="match status" value="1"/>
</dbReference>
<keyword evidence="6 14" id="KW-1003">Cell membrane</keyword>
<evidence type="ECO:0000256" key="5">
    <source>
        <dbReference type="ARBA" id="ARBA00022448"/>
    </source>
</evidence>
<evidence type="ECO:0000256" key="9">
    <source>
        <dbReference type="ARBA" id="ARBA00023136"/>
    </source>
</evidence>
<gene>
    <name evidence="14" type="primary">atpC</name>
    <name evidence="18" type="ORF">FD09_GL001430</name>
</gene>
<evidence type="ECO:0000256" key="1">
    <source>
        <dbReference type="ARBA" id="ARBA00003543"/>
    </source>
</evidence>
<evidence type="ECO:0000256" key="3">
    <source>
        <dbReference type="ARBA" id="ARBA00005712"/>
    </source>
</evidence>
<dbReference type="Pfam" id="PF02823">
    <property type="entry name" value="ATP-synt_DE_N"/>
    <property type="match status" value="1"/>
</dbReference>
<comment type="subunit">
    <text evidence="14 15">F-type ATPases have 2 components, CF(1) - the catalytic core - and CF(0) - the membrane proton channel. CF(1) has five subunits: alpha(3), beta(3), gamma(1), delta(1), epsilon(1). CF(0) has three main subunits: a, b and c.</text>
</comment>
<keyword evidence="10 14" id="KW-0139">CF(1)</keyword>
<proteinExistence type="inferred from homology"/>
<evidence type="ECO:0000313" key="18">
    <source>
        <dbReference type="EMBL" id="KRL14262.1"/>
    </source>
</evidence>
<dbReference type="HAMAP" id="MF_00530">
    <property type="entry name" value="ATP_synth_epsil_bac"/>
    <property type="match status" value="1"/>
</dbReference>
<dbReference type="InterPro" id="IPR020546">
    <property type="entry name" value="ATP_synth_F1_dsu/esu_N"/>
</dbReference>
<accession>A0A0R1N1S2</accession>
<dbReference type="EMBL" id="AZEC01000002">
    <property type="protein sequence ID" value="KRL14262.1"/>
    <property type="molecule type" value="Genomic_DNA"/>
</dbReference>
<dbReference type="FunFam" id="1.20.5.440:FF:000001">
    <property type="entry name" value="ATP synthase epsilon chain"/>
    <property type="match status" value="1"/>
</dbReference>
<comment type="function">
    <text evidence="1 14">Produces ATP from ADP in the presence of a proton gradient across the membrane.</text>
</comment>
<organism evidence="18 19">
    <name type="scientific">Schleiferilactobacillus perolens DSM 12744</name>
    <dbReference type="NCBI Taxonomy" id="1423792"/>
    <lineage>
        <taxon>Bacteria</taxon>
        <taxon>Bacillati</taxon>
        <taxon>Bacillota</taxon>
        <taxon>Bacilli</taxon>
        <taxon>Lactobacillales</taxon>
        <taxon>Lactobacillaceae</taxon>
        <taxon>Schleiferilactobacillus</taxon>
    </lineage>
</organism>
<keyword evidence="9 14" id="KW-0472">Membrane</keyword>
<evidence type="ECO:0000256" key="4">
    <source>
        <dbReference type="ARBA" id="ARBA00014480"/>
    </source>
</evidence>
<evidence type="ECO:0000259" key="17">
    <source>
        <dbReference type="Pfam" id="PF02823"/>
    </source>
</evidence>
<evidence type="ECO:0000256" key="12">
    <source>
        <dbReference type="ARBA" id="ARBA00030215"/>
    </source>
</evidence>
<dbReference type="InterPro" id="IPR001469">
    <property type="entry name" value="ATP_synth_F1_dsu/esu"/>
</dbReference>
<dbReference type="Gene3D" id="1.20.5.440">
    <property type="entry name" value="ATP synthase delta/epsilon subunit, C-terminal domain"/>
    <property type="match status" value="1"/>
</dbReference>
<feature type="domain" description="ATP synthase F1 complex delta/epsilon subunit N-terminal" evidence="17">
    <location>
        <begin position="10"/>
        <end position="90"/>
    </location>
</feature>
<evidence type="ECO:0000256" key="13">
    <source>
        <dbReference type="ARBA" id="ARBA00031795"/>
    </source>
</evidence>
<evidence type="ECO:0000256" key="10">
    <source>
        <dbReference type="ARBA" id="ARBA00023196"/>
    </source>
</evidence>
<dbReference type="PANTHER" id="PTHR13822">
    <property type="entry name" value="ATP SYNTHASE DELTA/EPSILON CHAIN"/>
    <property type="match status" value="1"/>
</dbReference>
<keyword evidence="7 14" id="KW-0375">Hydrogen ion transport</keyword>
<dbReference type="PATRIC" id="fig|1423792.3.peg.1446"/>
<dbReference type="InterPro" id="IPR036794">
    <property type="entry name" value="ATP_F1_dsu/esu_C_sf"/>
</dbReference>
<dbReference type="Pfam" id="PF00401">
    <property type="entry name" value="ATP-synt_DE"/>
    <property type="match status" value="1"/>
</dbReference>
<evidence type="ECO:0000256" key="2">
    <source>
        <dbReference type="ARBA" id="ARBA00004202"/>
    </source>
</evidence>
<dbReference type="Proteomes" id="UP000051330">
    <property type="component" value="Unassembled WGS sequence"/>
</dbReference>
<dbReference type="GO" id="GO:0005524">
    <property type="term" value="F:ATP binding"/>
    <property type="evidence" value="ECO:0007669"/>
    <property type="project" value="UniProtKB-UniRule"/>
</dbReference>
<dbReference type="NCBIfam" id="TIGR01216">
    <property type="entry name" value="ATP_synt_epsi"/>
    <property type="match status" value="1"/>
</dbReference>
<name>A0A0R1N1S2_9LACO</name>
<dbReference type="PANTHER" id="PTHR13822:SF10">
    <property type="entry name" value="ATP SYNTHASE EPSILON CHAIN, CHLOROPLASTIC"/>
    <property type="match status" value="1"/>
</dbReference>
<dbReference type="AlphaFoldDB" id="A0A0R1N1S2"/>
<evidence type="ECO:0000256" key="14">
    <source>
        <dbReference type="HAMAP-Rule" id="MF_00530"/>
    </source>
</evidence>
<comment type="caution">
    <text evidence="18">The sequence shown here is derived from an EMBL/GenBank/DDBJ whole genome shotgun (WGS) entry which is preliminary data.</text>
</comment>
<keyword evidence="11 14" id="KW-0066">ATP synthesis</keyword>
<reference evidence="18 19" key="1">
    <citation type="journal article" date="2015" name="Genome Announc.">
        <title>Expanding the biotechnology potential of lactobacilli through comparative genomics of 213 strains and associated genera.</title>
        <authorList>
            <person name="Sun Z."/>
            <person name="Harris H.M."/>
            <person name="McCann A."/>
            <person name="Guo C."/>
            <person name="Argimon S."/>
            <person name="Zhang W."/>
            <person name="Yang X."/>
            <person name="Jeffery I.B."/>
            <person name="Cooney J.C."/>
            <person name="Kagawa T.F."/>
            <person name="Liu W."/>
            <person name="Song Y."/>
            <person name="Salvetti E."/>
            <person name="Wrobel A."/>
            <person name="Rasinkangas P."/>
            <person name="Parkhill J."/>
            <person name="Rea M.C."/>
            <person name="O'Sullivan O."/>
            <person name="Ritari J."/>
            <person name="Douillard F.P."/>
            <person name="Paul Ross R."/>
            <person name="Yang R."/>
            <person name="Briner A.E."/>
            <person name="Felis G.E."/>
            <person name="de Vos W.M."/>
            <person name="Barrangou R."/>
            <person name="Klaenhammer T.R."/>
            <person name="Caufield P.W."/>
            <person name="Cui Y."/>
            <person name="Zhang H."/>
            <person name="O'Toole P.W."/>
        </authorList>
    </citation>
    <scope>NUCLEOTIDE SEQUENCE [LARGE SCALE GENOMIC DNA]</scope>
    <source>
        <strain evidence="18 19">DSM 12744</strain>
    </source>
</reference>
<comment type="subcellular location">
    <subcellularLocation>
        <location evidence="2 14">Cell membrane</location>
        <topology evidence="2 14">Peripheral membrane protein</topology>
    </subcellularLocation>
</comment>
<dbReference type="Gene3D" id="2.60.15.10">
    <property type="entry name" value="F0F1 ATP synthase delta/epsilon subunit, N-terminal"/>
    <property type="match status" value="1"/>
</dbReference>
<evidence type="ECO:0000259" key="16">
    <source>
        <dbReference type="Pfam" id="PF00401"/>
    </source>
</evidence>
<evidence type="ECO:0000256" key="8">
    <source>
        <dbReference type="ARBA" id="ARBA00023065"/>
    </source>
</evidence>
<evidence type="ECO:0000256" key="7">
    <source>
        <dbReference type="ARBA" id="ARBA00022781"/>
    </source>
</evidence>
<dbReference type="SUPFAM" id="SSF51344">
    <property type="entry name" value="Epsilon subunit of F1F0-ATP synthase N-terminal domain"/>
    <property type="match status" value="1"/>
</dbReference>
<keyword evidence="5 14" id="KW-0813">Transport</keyword>
<keyword evidence="19" id="KW-1185">Reference proteome</keyword>
<dbReference type="GO" id="GO:0046933">
    <property type="term" value="F:proton-transporting ATP synthase activity, rotational mechanism"/>
    <property type="evidence" value="ECO:0007669"/>
    <property type="project" value="UniProtKB-UniRule"/>
</dbReference>
<feature type="domain" description="ATP synthase epsilon subunit C-terminal" evidence="16">
    <location>
        <begin position="95"/>
        <end position="142"/>
    </location>
</feature>
<protein>
    <recommendedName>
        <fullName evidence="4 14">ATP synthase epsilon chain</fullName>
    </recommendedName>
    <alternativeName>
        <fullName evidence="13 14">ATP synthase F1 sector epsilon subunit</fullName>
    </alternativeName>
    <alternativeName>
        <fullName evidence="12 14">F-ATPase epsilon subunit</fullName>
    </alternativeName>
</protein>
<dbReference type="RefSeq" id="WP_057818324.1">
    <property type="nucleotide sequence ID" value="NZ_AZEC01000002.1"/>
</dbReference>
<evidence type="ECO:0000256" key="6">
    <source>
        <dbReference type="ARBA" id="ARBA00022475"/>
    </source>
</evidence>
<evidence type="ECO:0000256" key="15">
    <source>
        <dbReference type="RuleBase" id="RU003656"/>
    </source>
</evidence>
<dbReference type="STRING" id="1423792.FD09_GL001430"/>